<feature type="binding site" evidence="3">
    <location>
        <position position="347"/>
    </location>
    <ligand>
        <name>Zn(2+)</name>
        <dbReference type="ChEBI" id="CHEBI:29105"/>
    </ligand>
</feature>
<dbReference type="Gene3D" id="1.10.40.50">
    <property type="entry name" value="Probable gtpase engc, domain 3"/>
    <property type="match status" value="1"/>
</dbReference>
<comment type="subunit">
    <text evidence="3">Monomer. Associates with 30S ribosomal subunit, binds 16S rRNA.</text>
</comment>
<dbReference type="NCBIfam" id="TIGR00157">
    <property type="entry name" value="ribosome small subunit-dependent GTPase A"/>
    <property type="match status" value="1"/>
</dbReference>
<dbReference type="PROSITE" id="PS50936">
    <property type="entry name" value="ENGC_GTPASE"/>
    <property type="match status" value="1"/>
</dbReference>
<organism evidence="7 8">
    <name type="scientific">Thalassoglobus polymorphus</name>
    <dbReference type="NCBI Taxonomy" id="2527994"/>
    <lineage>
        <taxon>Bacteria</taxon>
        <taxon>Pseudomonadati</taxon>
        <taxon>Planctomycetota</taxon>
        <taxon>Planctomycetia</taxon>
        <taxon>Planctomycetales</taxon>
        <taxon>Planctomycetaceae</taxon>
        <taxon>Thalassoglobus</taxon>
    </lineage>
</organism>
<protein>
    <recommendedName>
        <fullName evidence="3">Small ribosomal subunit biogenesis GTPase RsgA</fullName>
        <ecNumber evidence="3">3.6.1.-</ecNumber>
    </recommendedName>
</protein>
<keyword evidence="3" id="KW-0699">rRNA-binding</keyword>
<feature type="binding site" evidence="3">
    <location>
        <begin position="252"/>
        <end position="260"/>
    </location>
    <ligand>
        <name>GTP</name>
        <dbReference type="ChEBI" id="CHEBI:37565"/>
    </ligand>
</feature>
<dbReference type="EMBL" id="CP036267">
    <property type="protein sequence ID" value="QDT34950.1"/>
    <property type="molecule type" value="Genomic_DNA"/>
</dbReference>
<keyword evidence="3" id="KW-0862">Zinc</keyword>
<gene>
    <name evidence="3 7" type="primary">rsgA</name>
    <name evidence="7" type="ORF">Mal48_42230</name>
</gene>
<dbReference type="CDD" id="cd01854">
    <property type="entry name" value="YjeQ_EngC"/>
    <property type="match status" value="1"/>
</dbReference>
<dbReference type="GO" id="GO:0046872">
    <property type="term" value="F:metal ion binding"/>
    <property type="evidence" value="ECO:0007669"/>
    <property type="project" value="UniProtKB-KW"/>
</dbReference>
<evidence type="ECO:0000256" key="4">
    <source>
        <dbReference type="SAM" id="MobiDB-lite"/>
    </source>
</evidence>
<dbReference type="PROSITE" id="PS51721">
    <property type="entry name" value="G_CP"/>
    <property type="match status" value="1"/>
</dbReference>
<dbReference type="InterPro" id="IPR012340">
    <property type="entry name" value="NA-bd_OB-fold"/>
</dbReference>
<feature type="binding site" evidence="3">
    <location>
        <position position="339"/>
    </location>
    <ligand>
        <name>Zn(2+)</name>
        <dbReference type="ChEBI" id="CHEBI:29105"/>
    </ligand>
</feature>
<dbReference type="InterPro" id="IPR030378">
    <property type="entry name" value="G_CP_dom"/>
</dbReference>
<sequence>MAKKKKKKKSARKVRVQFKKNRQSRTRFQDLTKQSHENQEQIEDLETGERLSGKGRLSRYRTVIADDDGRTVDESTCLKGRVLRSIGANSISVQLQDGRKLMCSVRQVLRTMARDGRNAVVAGDHVLLTPLSETDGVIERVEPRFGTLTRISRGEAHVIVANVDQAVIVASVNEPVLKPGLIDRFLCSTEKGDIRGIICLNKMDLGDRVRLQKIAGIYSRLGYQVLMTNALTGEGIDELKRLLLEKETVFTGQSGVGKSSLLNAVQPKLGQLTSSVSGDSHKGRHTTRVTELIPLDGGGWVVDTPGIRQLQLWDVQTEEIEGLFIEFRPFVTRCRFPNCSHTHETNCDVKSAVEAGLIAPLRYQSFLRMVLNENKHQRTPSTQQVNEDEFF</sequence>
<dbReference type="GO" id="GO:0005525">
    <property type="term" value="F:GTP binding"/>
    <property type="evidence" value="ECO:0007669"/>
    <property type="project" value="UniProtKB-UniRule"/>
</dbReference>
<evidence type="ECO:0000259" key="5">
    <source>
        <dbReference type="PROSITE" id="PS50936"/>
    </source>
</evidence>
<evidence type="ECO:0000313" key="7">
    <source>
        <dbReference type="EMBL" id="QDT34950.1"/>
    </source>
</evidence>
<name>A0A517QTI1_9PLAN</name>
<dbReference type="SUPFAM" id="SSF52540">
    <property type="entry name" value="P-loop containing nucleoside triphosphate hydrolases"/>
    <property type="match status" value="1"/>
</dbReference>
<dbReference type="InterPro" id="IPR027417">
    <property type="entry name" value="P-loop_NTPase"/>
</dbReference>
<dbReference type="SUPFAM" id="SSF50249">
    <property type="entry name" value="Nucleic acid-binding proteins"/>
    <property type="match status" value="1"/>
</dbReference>
<evidence type="ECO:0000256" key="2">
    <source>
        <dbReference type="ARBA" id="ARBA00023134"/>
    </source>
</evidence>
<keyword evidence="3" id="KW-0963">Cytoplasm</keyword>
<feature type="compositionally biased region" description="Basic and acidic residues" evidence="4">
    <location>
        <begin position="27"/>
        <end position="39"/>
    </location>
</feature>
<keyword evidence="8" id="KW-1185">Reference proteome</keyword>
<comment type="cofactor">
    <cofactor evidence="3">
        <name>Zn(2+)</name>
        <dbReference type="ChEBI" id="CHEBI:29105"/>
    </cofactor>
    <text evidence="3">Binds 1 zinc ion per subunit.</text>
</comment>
<evidence type="ECO:0000259" key="6">
    <source>
        <dbReference type="PROSITE" id="PS51721"/>
    </source>
</evidence>
<dbReference type="InterPro" id="IPR010914">
    <property type="entry name" value="RsgA_GTPase_dom"/>
</dbReference>
<evidence type="ECO:0000313" key="8">
    <source>
        <dbReference type="Proteomes" id="UP000315724"/>
    </source>
</evidence>
<feature type="compositionally biased region" description="Basic residues" evidence="4">
    <location>
        <begin position="1"/>
        <end position="25"/>
    </location>
</feature>
<dbReference type="EC" id="3.6.1.-" evidence="3"/>
<evidence type="ECO:0000256" key="3">
    <source>
        <dbReference type="HAMAP-Rule" id="MF_01820"/>
    </source>
</evidence>
<comment type="similarity">
    <text evidence="3">Belongs to the TRAFAC class YlqF/YawG GTPase family. RsgA subfamily.</text>
</comment>
<keyword evidence="3 7" id="KW-0378">Hydrolase</keyword>
<dbReference type="KEGG" id="tpol:Mal48_42230"/>
<proteinExistence type="inferred from homology"/>
<keyword evidence="3" id="KW-0690">Ribosome biogenesis</keyword>
<feature type="binding site" evidence="3">
    <location>
        <position position="341"/>
    </location>
    <ligand>
        <name>Zn(2+)</name>
        <dbReference type="ChEBI" id="CHEBI:29105"/>
    </ligand>
</feature>
<feature type="binding site" evidence="3">
    <location>
        <begin position="201"/>
        <end position="204"/>
    </location>
    <ligand>
        <name>GTP</name>
        <dbReference type="ChEBI" id="CHEBI:37565"/>
    </ligand>
</feature>
<feature type="domain" description="EngC GTPase" evidence="5">
    <location>
        <begin position="161"/>
        <end position="308"/>
    </location>
</feature>
<accession>A0A517QTI1</accession>
<dbReference type="Gene3D" id="3.40.50.300">
    <property type="entry name" value="P-loop containing nucleotide triphosphate hydrolases"/>
    <property type="match status" value="1"/>
</dbReference>
<dbReference type="GO" id="GO:0005737">
    <property type="term" value="C:cytoplasm"/>
    <property type="evidence" value="ECO:0007669"/>
    <property type="project" value="UniProtKB-SubCell"/>
</dbReference>
<comment type="function">
    <text evidence="3">One of several proteins that assist in the late maturation steps of the functional core of the 30S ribosomal subunit. Helps release RbfA from mature subunits. May play a role in the assembly of ribosomal proteins into the subunit. Circularly permuted GTPase that catalyzes slow GTP hydrolysis, GTPase activity is stimulated by the 30S ribosomal subunit.</text>
</comment>
<keyword evidence="2 3" id="KW-0342">GTP-binding</keyword>
<keyword evidence="3" id="KW-0694">RNA-binding</keyword>
<feature type="domain" description="CP-type G" evidence="6">
    <location>
        <begin position="145"/>
        <end position="310"/>
    </location>
</feature>
<dbReference type="InterPro" id="IPR004881">
    <property type="entry name" value="Ribosome_biogen_GTPase_RsgA"/>
</dbReference>
<dbReference type="Proteomes" id="UP000315724">
    <property type="component" value="Chromosome"/>
</dbReference>
<dbReference type="Pfam" id="PF03193">
    <property type="entry name" value="RsgA_GTPase"/>
    <property type="match status" value="1"/>
</dbReference>
<feature type="region of interest" description="Disordered" evidence="4">
    <location>
        <begin position="1"/>
        <end position="48"/>
    </location>
</feature>
<dbReference type="GO" id="GO:0003924">
    <property type="term" value="F:GTPase activity"/>
    <property type="evidence" value="ECO:0007669"/>
    <property type="project" value="UniProtKB-UniRule"/>
</dbReference>
<keyword evidence="1 3" id="KW-0547">Nucleotide-binding</keyword>
<dbReference type="PANTHER" id="PTHR32120:SF11">
    <property type="entry name" value="SMALL RIBOSOMAL SUBUNIT BIOGENESIS GTPASE RSGA 1, MITOCHONDRIAL-RELATED"/>
    <property type="match status" value="1"/>
</dbReference>
<dbReference type="OrthoDB" id="9809485at2"/>
<keyword evidence="3" id="KW-0479">Metal-binding</keyword>
<dbReference type="HAMAP" id="MF_01820">
    <property type="entry name" value="GTPase_RsgA"/>
    <property type="match status" value="1"/>
</dbReference>
<dbReference type="RefSeq" id="WP_145203720.1">
    <property type="nucleotide sequence ID" value="NZ_CP036267.1"/>
</dbReference>
<comment type="subcellular location">
    <subcellularLocation>
        <location evidence="3">Cytoplasm</location>
    </subcellularLocation>
</comment>
<dbReference type="Gene3D" id="2.40.50.140">
    <property type="entry name" value="Nucleic acid-binding proteins"/>
    <property type="match status" value="1"/>
</dbReference>
<dbReference type="AlphaFoldDB" id="A0A517QTI1"/>
<dbReference type="PANTHER" id="PTHR32120">
    <property type="entry name" value="SMALL RIBOSOMAL SUBUNIT BIOGENESIS GTPASE RSGA"/>
    <property type="match status" value="1"/>
</dbReference>
<dbReference type="GO" id="GO:0042274">
    <property type="term" value="P:ribosomal small subunit biogenesis"/>
    <property type="evidence" value="ECO:0007669"/>
    <property type="project" value="UniProtKB-UniRule"/>
</dbReference>
<reference evidence="7 8" key="1">
    <citation type="submission" date="2019-02" db="EMBL/GenBank/DDBJ databases">
        <title>Deep-cultivation of Planctomycetes and their phenomic and genomic characterization uncovers novel biology.</title>
        <authorList>
            <person name="Wiegand S."/>
            <person name="Jogler M."/>
            <person name="Boedeker C."/>
            <person name="Pinto D."/>
            <person name="Vollmers J."/>
            <person name="Rivas-Marin E."/>
            <person name="Kohn T."/>
            <person name="Peeters S.H."/>
            <person name="Heuer A."/>
            <person name="Rast P."/>
            <person name="Oberbeckmann S."/>
            <person name="Bunk B."/>
            <person name="Jeske O."/>
            <person name="Meyerdierks A."/>
            <person name="Storesund J.E."/>
            <person name="Kallscheuer N."/>
            <person name="Luecker S."/>
            <person name="Lage O.M."/>
            <person name="Pohl T."/>
            <person name="Merkel B.J."/>
            <person name="Hornburger P."/>
            <person name="Mueller R.-W."/>
            <person name="Bruemmer F."/>
            <person name="Labrenz M."/>
            <person name="Spormann A.M."/>
            <person name="Op den Camp H."/>
            <person name="Overmann J."/>
            <person name="Amann R."/>
            <person name="Jetten M.S.M."/>
            <person name="Mascher T."/>
            <person name="Medema M.H."/>
            <person name="Devos D.P."/>
            <person name="Kaster A.-K."/>
            <person name="Ovreas L."/>
            <person name="Rohde M."/>
            <person name="Galperin M.Y."/>
            <person name="Jogler C."/>
        </authorList>
    </citation>
    <scope>NUCLEOTIDE SEQUENCE [LARGE SCALE GENOMIC DNA]</scope>
    <source>
        <strain evidence="7 8">Mal48</strain>
    </source>
</reference>
<evidence type="ECO:0000256" key="1">
    <source>
        <dbReference type="ARBA" id="ARBA00022741"/>
    </source>
</evidence>
<dbReference type="GO" id="GO:0019843">
    <property type="term" value="F:rRNA binding"/>
    <property type="evidence" value="ECO:0007669"/>
    <property type="project" value="UniProtKB-KW"/>
</dbReference>
<feature type="binding site" evidence="3">
    <location>
        <position position="334"/>
    </location>
    <ligand>
        <name>Zn(2+)</name>
        <dbReference type="ChEBI" id="CHEBI:29105"/>
    </ligand>
</feature>